<sequence length="230" mass="25167">MIETVGIMGGMGPLATVDLMNKIIRLTPAQNDQDHIHMIVDNYPQIPDRTSAIMGKGSDPLPFMKQSAKRLEDAGADLIVIACNTAHYYLQDIQETVRTPIVNMPKETASFIGEAGIRRVSLLATDGTLKTLLYQNALREKGITVLEPDEITQAIVMEGIYSVKAGHIEKGKRLLVNAFQTMIAKGTEAVVAACTEIPIVLNEVDGIKVIDPTYILAKKVVDVAYREHVL</sequence>
<dbReference type="InterPro" id="IPR018187">
    <property type="entry name" value="Asp/Glu_racemase_AS_1"/>
</dbReference>
<dbReference type="SUPFAM" id="SSF53681">
    <property type="entry name" value="Aspartate/glutamate racemase"/>
    <property type="match status" value="2"/>
</dbReference>
<dbReference type="OrthoDB" id="9803739at2"/>
<dbReference type="STRING" id="172713.GCA_001705305_04744"/>
<dbReference type="Proteomes" id="UP000214666">
    <property type="component" value="Chromosome"/>
</dbReference>
<keyword evidence="2" id="KW-0413">Isomerase</keyword>
<gene>
    <name evidence="3" type="ORF">B4V02_12915</name>
</gene>
<dbReference type="PROSITE" id="PS00923">
    <property type="entry name" value="ASP_GLU_RACEMASE_1"/>
    <property type="match status" value="1"/>
</dbReference>
<dbReference type="RefSeq" id="WP_094155090.1">
    <property type="nucleotide sequence ID" value="NZ_CP020028.1"/>
</dbReference>
<dbReference type="Gene3D" id="3.40.50.1860">
    <property type="match status" value="2"/>
</dbReference>
<evidence type="ECO:0000256" key="1">
    <source>
        <dbReference type="ARBA" id="ARBA00007847"/>
    </source>
</evidence>
<dbReference type="PROSITE" id="PS00924">
    <property type="entry name" value="ASP_GLU_RACEMASE_2"/>
    <property type="match status" value="1"/>
</dbReference>
<evidence type="ECO:0000313" key="4">
    <source>
        <dbReference type="Proteomes" id="UP000214666"/>
    </source>
</evidence>
<dbReference type="InterPro" id="IPR033134">
    <property type="entry name" value="Asp/Glu_racemase_AS_2"/>
</dbReference>
<reference evidence="3 4" key="1">
    <citation type="submission" date="2017-03" db="EMBL/GenBank/DDBJ databases">
        <title>Complete genome sequence of Paenibacillus Kribbensis producing bioflocculants.</title>
        <authorList>
            <person name="Lee H.-G."/>
            <person name="Oh H.-M."/>
        </authorList>
    </citation>
    <scope>NUCLEOTIDE SEQUENCE [LARGE SCALE GENOMIC DNA]</scope>
    <source>
        <strain evidence="3 4">AM49</strain>
    </source>
</reference>
<organism evidence="3 4">
    <name type="scientific">Paenibacillus kribbensis</name>
    <dbReference type="NCBI Taxonomy" id="172713"/>
    <lineage>
        <taxon>Bacteria</taxon>
        <taxon>Bacillati</taxon>
        <taxon>Bacillota</taxon>
        <taxon>Bacilli</taxon>
        <taxon>Bacillales</taxon>
        <taxon>Paenibacillaceae</taxon>
        <taxon>Paenibacillus</taxon>
    </lineage>
</organism>
<proteinExistence type="inferred from homology"/>
<dbReference type="AlphaFoldDB" id="A0A222WLZ1"/>
<dbReference type="GO" id="GO:0047661">
    <property type="term" value="F:amino-acid racemase activity"/>
    <property type="evidence" value="ECO:0007669"/>
    <property type="project" value="InterPro"/>
</dbReference>
<keyword evidence="4" id="KW-1185">Reference proteome</keyword>
<accession>A0A222WLZ1</accession>
<dbReference type="InterPro" id="IPR001920">
    <property type="entry name" value="Asp/Glu_race"/>
</dbReference>
<comment type="similarity">
    <text evidence="1">Belongs to the aspartate/glutamate racemases family.</text>
</comment>
<evidence type="ECO:0000256" key="2">
    <source>
        <dbReference type="ARBA" id="ARBA00023235"/>
    </source>
</evidence>
<dbReference type="InterPro" id="IPR004380">
    <property type="entry name" value="Asp_race"/>
</dbReference>
<dbReference type="Pfam" id="PF01177">
    <property type="entry name" value="Asp_Glu_race"/>
    <property type="match status" value="1"/>
</dbReference>
<name>A0A222WLZ1_9BACL</name>
<protein>
    <submittedName>
        <fullName evidence="3">Aspartate racemase</fullName>
    </submittedName>
</protein>
<dbReference type="NCBIfam" id="TIGR00035">
    <property type="entry name" value="asp_race"/>
    <property type="match status" value="1"/>
</dbReference>
<dbReference type="PANTHER" id="PTHR21198:SF7">
    <property type="entry name" value="ASPARTATE-GLUTAMATE RACEMASE FAMILY"/>
    <property type="match status" value="1"/>
</dbReference>
<dbReference type="KEGG" id="pkb:B4V02_12915"/>
<dbReference type="InterPro" id="IPR015942">
    <property type="entry name" value="Asp/Glu/hydantoin_racemase"/>
</dbReference>
<dbReference type="EMBL" id="CP020028">
    <property type="protein sequence ID" value="ASR47509.1"/>
    <property type="molecule type" value="Genomic_DNA"/>
</dbReference>
<dbReference type="PANTHER" id="PTHR21198">
    <property type="entry name" value="GLUTAMATE RACEMASE"/>
    <property type="match status" value="1"/>
</dbReference>
<evidence type="ECO:0000313" key="3">
    <source>
        <dbReference type="EMBL" id="ASR47509.1"/>
    </source>
</evidence>